<keyword evidence="2" id="KW-1185">Reference proteome</keyword>
<evidence type="ECO:0000313" key="1">
    <source>
        <dbReference type="EMBL" id="KAJ2922158.1"/>
    </source>
</evidence>
<evidence type="ECO:0000313" key="2">
    <source>
        <dbReference type="Proteomes" id="UP001140091"/>
    </source>
</evidence>
<name>A0A9W8J0R8_9AGAR</name>
<dbReference type="InterPro" id="IPR032675">
    <property type="entry name" value="LRR_dom_sf"/>
</dbReference>
<gene>
    <name evidence="1" type="ORF">H1R20_g14931</name>
</gene>
<organism evidence="1 2">
    <name type="scientific">Candolleomyces eurysporus</name>
    <dbReference type="NCBI Taxonomy" id="2828524"/>
    <lineage>
        <taxon>Eukaryota</taxon>
        <taxon>Fungi</taxon>
        <taxon>Dikarya</taxon>
        <taxon>Basidiomycota</taxon>
        <taxon>Agaricomycotina</taxon>
        <taxon>Agaricomycetes</taxon>
        <taxon>Agaricomycetidae</taxon>
        <taxon>Agaricales</taxon>
        <taxon>Agaricineae</taxon>
        <taxon>Psathyrellaceae</taxon>
        <taxon>Candolleomyces</taxon>
    </lineage>
</organism>
<comment type="caution">
    <text evidence="1">The sequence shown here is derived from an EMBL/GenBank/DDBJ whole genome shotgun (WGS) entry which is preliminary data.</text>
</comment>
<protein>
    <recommendedName>
        <fullName evidence="3">F-box domain-containing protein</fullName>
    </recommendedName>
</protein>
<sequence length="586" mass="66669">MSSSSPFHSHLKTNYVPSDVEIPEIRAFISTRQAVLDKIDQQIKDLELQPEDLEGRRRAELEFIGDHLALLSPIKRVPDDILSSILVTAVEERTRSFQGLVSFRKAMAFSHVCTRWREVSIGTKPLWRYLDIRIPKYPPYKDDWRVQLGRLESMVRTSIARSAGYPLCIEVEGCIDRYAVSTWNSPMEKECMREELRYLEGLVEILLESKARWREVLFCFTLPFVDTPLRQLILVQPSKNAILQNVELDFHLVLSHSEQEMPQESLELWQTDWMHGGPSILMHDSIRKLNLNWVMQDITTMAVNWPSLTHLAFRGYHDIVASSLHFGPNEALRLLKLCPNLVTCSIPMEPTPPIVATEPITVAFLEELSITPHSYDIPTNFASLVVLPSLRKLAINEGSGPDCIPHDHGESGIAHFLERFGNQLTDVKLHTPTFTPAGLDHCLRHLTNVVRLELHSNPPCGYYYNLSDAATLTPQMFANITPGHESHSGGNLVEVPVLPKLETVAFRCEYPYHCDDPVLDALIDFVAARRRDGREPGIARLRKAEFVVSVPMLFRDPLQLLRTKDVNLDGFSFEGYEMYLDEGIGM</sequence>
<dbReference type="Gene3D" id="3.80.10.10">
    <property type="entry name" value="Ribonuclease Inhibitor"/>
    <property type="match status" value="1"/>
</dbReference>
<evidence type="ECO:0008006" key="3">
    <source>
        <dbReference type="Google" id="ProtNLM"/>
    </source>
</evidence>
<reference evidence="1" key="1">
    <citation type="submission" date="2022-06" db="EMBL/GenBank/DDBJ databases">
        <title>Genome Sequence of Candolleomyces eurysporus.</title>
        <authorList>
            <person name="Buettner E."/>
        </authorList>
    </citation>
    <scope>NUCLEOTIDE SEQUENCE</scope>
    <source>
        <strain evidence="1">VTCC 930004</strain>
    </source>
</reference>
<dbReference type="AlphaFoldDB" id="A0A9W8J0R8"/>
<dbReference type="EMBL" id="JANBPK010001510">
    <property type="protein sequence ID" value="KAJ2922158.1"/>
    <property type="molecule type" value="Genomic_DNA"/>
</dbReference>
<feature type="non-terminal residue" evidence="1">
    <location>
        <position position="586"/>
    </location>
</feature>
<accession>A0A9W8J0R8</accession>
<proteinExistence type="predicted"/>
<dbReference type="Proteomes" id="UP001140091">
    <property type="component" value="Unassembled WGS sequence"/>
</dbReference>
<dbReference type="OrthoDB" id="2845992at2759"/>